<feature type="region of interest" description="Disordered" evidence="1">
    <location>
        <begin position="19"/>
        <end position="57"/>
    </location>
</feature>
<organism evidence="2">
    <name type="scientific">Ixodes ricinus</name>
    <name type="common">Common tick</name>
    <name type="synonym">Acarus ricinus</name>
    <dbReference type="NCBI Taxonomy" id="34613"/>
    <lineage>
        <taxon>Eukaryota</taxon>
        <taxon>Metazoa</taxon>
        <taxon>Ecdysozoa</taxon>
        <taxon>Arthropoda</taxon>
        <taxon>Chelicerata</taxon>
        <taxon>Arachnida</taxon>
        <taxon>Acari</taxon>
        <taxon>Parasitiformes</taxon>
        <taxon>Ixodida</taxon>
        <taxon>Ixodoidea</taxon>
        <taxon>Ixodidae</taxon>
        <taxon>Ixodinae</taxon>
        <taxon>Ixodes</taxon>
    </lineage>
</organism>
<evidence type="ECO:0000256" key="1">
    <source>
        <dbReference type="SAM" id="MobiDB-lite"/>
    </source>
</evidence>
<sequence length="111" mass="11351">MLAISSPTFDSLSLSSFSLFSSSSSSSLSESSFSSSFSEPPFPSSFSDASPSSSEPFLEGEEGALFFSAAPVSDGEGLAGALSWHDAADLLSSCSSFFDTSIWSASSPPSC</sequence>
<accession>A0A147BET6</accession>
<name>A0A147BET6_IXORI</name>
<dbReference type="EMBL" id="GEGO01006113">
    <property type="protein sequence ID" value="JAR89291.1"/>
    <property type="molecule type" value="Transcribed_RNA"/>
</dbReference>
<proteinExistence type="predicted"/>
<evidence type="ECO:0000313" key="2">
    <source>
        <dbReference type="EMBL" id="JAR89291.1"/>
    </source>
</evidence>
<dbReference type="AlphaFoldDB" id="A0A147BET6"/>
<protein>
    <submittedName>
        <fullName evidence="2">Putative secreted protein</fullName>
    </submittedName>
</protein>
<reference evidence="2" key="1">
    <citation type="journal article" date="2018" name="PLoS Negl. Trop. Dis.">
        <title>Sialome diversity of ticks revealed by RNAseq of single tick salivary glands.</title>
        <authorList>
            <person name="Perner J."/>
            <person name="Kropackova S."/>
            <person name="Kopacek P."/>
            <person name="Ribeiro J.M."/>
        </authorList>
    </citation>
    <scope>NUCLEOTIDE SEQUENCE</scope>
    <source>
        <strain evidence="2">Siblings of single egg batch collected in Ceske Budejovice</strain>
        <tissue evidence="2">Salivary glands</tissue>
    </source>
</reference>